<keyword evidence="3 5" id="KW-0067">ATP-binding</keyword>
<dbReference type="Pfam" id="PF00270">
    <property type="entry name" value="DEAD"/>
    <property type="match status" value="1"/>
</dbReference>
<evidence type="ECO:0000259" key="8">
    <source>
        <dbReference type="PROSITE" id="PS51194"/>
    </source>
</evidence>
<keyword evidence="2 5" id="KW-0378">Hydrolase</keyword>
<feature type="domain" description="Helicase C-terminal" evidence="8">
    <location>
        <begin position="374"/>
        <end position="541"/>
    </location>
</feature>
<dbReference type="CDD" id="cd18787">
    <property type="entry name" value="SF2_C_DEAD"/>
    <property type="match status" value="1"/>
</dbReference>
<dbReference type="KEGG" id="sla:SERLADRAFT_412796"/>
<comment type="domain">
    <text evidence="5">The Q motif is unique to and characteristic of the DEAD box family of RNA helicases and controls ATP binding and hydrolysis.</text>
</comment>
<feature type="region of interest" description="Disordered" evidence="6">
    <location>
        <begin position="662"/>
        <end position="796"/>
    </location>
</feature>
<dbReference type="GO" id="GO:0016787">
    <property type="term" value="F:hydrolase activity"/>
    <property type="evidence" value="ECO:0007669"/>
    <property type="project" value="UniProtKB-KW"/>
</dbReference>
<evidence type="ECO:0000313" key="9">
    <source>
        <dbReference type="EMBL" id="EGO29206.1"/>
    </source>
</evidence>
<dbReference type="InterPro" id="IPR014001">
    <property type="entry name" value="Helicase_ATP-bd"/>
</dbReference>
<proteinExistence type="inferred from homology"/>
<comment type="function">
    <text evidence="5">RNA helicase.</text>
</comment>
<dbReference type="SMART" id="SM00487">
    <property type="entry name" value="DEXDc"/>
    <property type="match status" value="1"/>
</dbReference>
<evidence type="ECO:0000256" key="3">
    <source>
        <dbReference type="ARBA" id="ARBA00022840"/>
    </source>
</evidence>
<dbReference type="PROSITE" id="PS51194">
    <property type="entry name" value="HELICASE_CTER"/>
    <property type="match status" value="1"/>
</dbReference>
<dbReference type="RefSeq" id="XP_007313448.1">
    <property type="nucleotide sequence ID" value="XM_007313386.1"/>
</dbReference>
<comment type="similarity">
    <text evidence="5">Belongs to the DEAD box helicase family.</text>
</comment>
<evidence type="ECO:0000256" key="2">
    <source>
        <dbReference type="ARBA" id="ARBA00022801"/>
    </source>
</evidence>
<keyword evidence="4 5" id="KW-0694">RNA-binding</keyword>
<comment type="catalytic activity">
    <reaction evidence="5">
        <text>ATP + H2O = ADP + phosphate + H(+)</text>
        <dbReference type="Rhea" id="RHEA:13065"/>
        <dbReference type="ChEBI" id="CHEBI:15377"/>
        <dbReference type="ChEBI" id="CHEBI:15378"/>
        <dbReference type="ChEBI" id="CHEBI:30616"/>
        <dbReference type="ChEBI" id="CHEBI:43474"/>
        <dbReference type="ChEBI" id="CHEBI:456216"/>
        <dbReference type="EC" id="3.6.4.13"/>
    </reaction>
</comment>
<organism>
    <name type="scientific">Serpula lacrymans var. lacrymans (strain S7.9)</name>
    <name type="common">Dry rot fungus</name>
    <dbReference type="NCBI Taxonomy" id="578457"/>
    <lineage>
        <taxon>Eukaryota</taxon>
        <taxon>Fungi</taxon>
        <taxon>Dikarya</taxon>
        <taxon>Basidiomycota</taxon>
        <taxon>Agaricomycotina</taxon>
        <taxon>Agaricomycetes</taxon>
        <taxon>Agaricomycetidae</taxon>
        <taxon>Boletales</taxon>
        <taxon>Coniophorineae</taxon>
        <taxon>Serpulaceae</taxon>
        <taxon>Serpula</taxon>
    </lineage>
</organism>
<feature type="region of interest" description="Disordered" evidence="6">
    <location>
        <begin position="561"/>
        <end position="581"/>
    </location>
</feature>
<dbReference type="GO" id="GO:0003723">
    <property type="term" value="F:RNA binding"/>
    <property type="evidence" value="ECO:0007669"/>
    <property type="project" value="UniProtKB-UniRule"/>
</dbReference>
<dbReference type="GeneID" id="18813095"/>
<dbReference type="Gene3D" id="3.40.50.300">
    <property type="entry name" value="P-loop containing nucleotide triphosphate hydrolases"/>
    <property type="match status" value="2"/>
</dbReference>
<evidence type="ECO:0000256" key="6">
    <source>
        <dbReference type="SAM" id="MobiDB-lite"/>
    </source>
</evidence>
<evidence type="ECO:0000256" key="1">
    <source>
        <dbReference type="ARBA" id="ARBA00022741"/>
    </source>
</evidence>
<dbReference type="EC" id="3.6.4.13" evidence="5"/>
<dbReference type="InterPro" id="IPR027417">
    <property type="entry name" value="P-loop_NTPase"/>
</dbReference>
<protein>
    <recommendedName>
        <fullName evidence="5">ATP-dependent RNA helicase</fullName>
        <ecNumber evidence="5">3.6.4.13</ecNumber>
    </recommendedName>
</protein>
<dbReference type="AlphaFoldDB" id="F8NHN8"/>
<evidence type="ECO:0000256" key="5">
    <source>
        <dbReference type="RuleBase" id="RU365068"/>
    </source>
</evidence>
<evidence type="ECO:0000256" key="4">
    <source>
        <dbReference type="ARBA" id="ARBA00022884"/>
    </source>
</evidence>
<reference evidence="9" key="1">
    <citation type="submission" date="2011-04" db="EMBL/GenBank/DDBJ databases">
        <title>Evolution of plant cell wall degrading machinery underlies the functional diversity of forest fungi.</title>
        <authorList>
            <consortium name="US DOE Joint Genome Institute (JGI-PGF)"/>
            <person name="Eastwood D.C."/>
            <person name="Floudas D."/>
            <person name="Binder M."/>
            <person name="Majcherczyk A."/>
            <person name="Schneider P."/>
            <person name="Aerts A."/>
            <person name="Asiegbu F.O."/>
            <person name="Baker S.E."/>
            <person name="Barry K."/>
            <person name="Bendiksby M."/>
            <person name="Blumentritt M."/>
            <person name="Coutinho P.M."/>
            <person name="Cullen D."/>
            <person name="Cullen D."/>
            <person name="Gathman A."/>
            <person name="Goodell B."/>
            <person name="Henrissat B."/>
            <person name="Ihrmark K."/>
            <person name="Kauserud H."/>
            <person name="Kohler A."/>
            <person name="LaButti K."/>
            <person name="Lapidus A."/>
            <person name="Lavin J.L."/>
            <person name="Lee Y.-H."/>
            <person name="Lindquist E."/>
            <person name="Lilly W."/>
            <person name="Lucas S."/>
            <person name="Morin E."/>
            <person name="Murat C."/>
            <person name="Oguiza J.A."/>
            <person name="Park J."/>
            <person name="Pisabarro A.G."/>
            <person name="Riley R."/>
            <person name="Rosling A."/>
            <person name="Salamov A."/>
            <person name="Schmidt O."/>
            <person name="Schmutz J."/>
            <person name="Skrede I."/>
            <person name="Stenlid J."/>
            <person name="Wiebenga A."/>
            <person name="Xie X."/>
            <person name="Kues U."/>
            <person name="Hibbett D.S."/>
            <person name="Hoffmeister D."/>
            <person name="Hogberg N."/>
            <person name="Martin F."/>
            <person name="Grigoriev I.V."/>
            <person name="Watkinson S.C."/>
        </authorList>
    </citation>
    <scope>NUCLEOTIDE SEQUENCE</scope>
    <source>
        <strain evidence="9">S7.9</strain>
    </source>
</reference>
<gene>
    <name evidence="9" type="ORF">SERLADRAFT_412796</name>
</gene>
<keyword evidence="1 5" id="KW-0547">Nucleotide-binding</keyword>
<dbReference type="InterPro" id="IPR001650">
    <property type="entry name" value="Helicase_C-like"/>
</dbReference>
<dbReference type="GO" id="GO:0003724">
    <property type="term" value="F:RNA helicase activity"/>
    <property type="evidence" value="ECO:0007669"/>
    <property type="project" value="UniProtKB-EC"/>
</dbReference>
<dbReference type="EMBL" id="GL945429">
    <property type="protein sequence ID" value="EGO29206.1"/>
    <property type="molecule type" value="Genomic_DNA"/>
</dbReference>
<accession>F8NHN8</accession>
<dbReference type="Pfam" id="PF00271">
    <property type="entry name" value="Helicase_C"/>
    <property type="match status" value="1"/>
</dbReference>
<feature type="region of interest" description="Disordered" evidence="6">
    <location>
        <begin position="45"/>
        <end position="93"/>
    </location>
</feature>
<sequence>MASSLWTKASRVASGRTFLLLSLHGKQTFSPSAIKHTVSSAQFSLSSRQQQSNAATAPFTSIPSQHEPAVSPQPTVSPIPDTTEAVNTGPSFTDLKHSISHDTLNALTVKPFTMTSMTPVQAEVLTLLPKLAEPYDPENCEVSSREPRDLLVKAKTGTGKTFAFLVPAVEARMKAIDAYGKKAVRDAGLVSDKHIEARAQRQFSREHVGAVIISPTRELATQIANSALKLTQHHNFEVRLFVGGASKRMQMRDWMKGRRDIVVTTPGRMRDLLENEPEVAKGISRCKMLILDEADTLLDLGFRDDIDAIAEYMPKTPERQTFLFSATVSPAIQQVARATLDKNHIFIDTVPENESNVHAHIAQYHTVLPKASDQLPHVLRLVAHDQLTNPGKSKIMMFFPTTKMTQLFATYFRELSRKVLPAGRQTRVYEIHSKKSMESRTTTSDMFRNDKTGASILISSDVSARGVDYPGVTRVIQVGIPAGTDQYIHRIGRTGRKGGTNGRGDLVLLPWEIGFLSWQLSEVPLKPVTTNELKSQIKDLCAKYDANPSEFFKDVPPSSVARLHQRGRSPPQPVTNYTTPISPAVGDIDSTVSDLLQNVDEEAVKETFTSMLGYYIAKSPELRIQKGNIIEGCKDWCVEACGLPTPPYLSESFLKRLGYSDNRTKHFGKPSRDKRSSSSGPSWAGRGSFGSRDRNSRTSSWGRDDNRSAHDDDFKSRPNKYGSQRYNRRSPEEGESSFEPAGKEGFSRQRTTYGQRDGDSGRRERGVDFNKREGSFDRGDRYKSRDQGSSRFGVRR</sequence>
<dbReference type="HOGENOM" id="CLU_003041_26_6_1"/>
<dbReference type="PROSITE" id="PS51192">
    <property type="entry name" value="HELICASE_ATP_BIND_1"/>
    <property type="match status" value="1"/>
</dbReference>
<feature type="domain" description="Helicase ATP-binding" evidence="7">
    <location>
        <begin position="141"/>
        <end position="346"/>
    </location>
</feature>
<dbReference type="GO" id="GO:0005524">
    <property type="term" value="F:ATP binding"/>
    <property type="evidence" value="ECO:0007669"/>
    <property type="project" value="UniProtKB-UniRule"/>
</dbReference>
<dbReference type="SMART" id="SM00490">
    <property type="entry name" value="HELICc"/>
    <property type="match status" value="1"/>
</dbReference>
<dbReference type="InterPro" id="IPR011545">
    <property type="entry name" value="DEAD/DEAH_box_helicase_dom"/>
</dbReference>
<evidence type="ECO:0000259" key="7">
    <source>
        <dbReference type="PROSITE" id="PS51192"/>
    </source>
</evidence>
<feature type="compositionally biased region" description="Basic and acidic residues" evidence="6">
    <location>
        <begin position="691"/>
        <end position="716"/>
    </location>
</feature>
<keyword evidence="5" id="KW-0347">Helicase</keyword>
<dbReference type="OrthoDB" id="193716at2759"/>
<dbReference type="SUPFAM" id="SSF52540">
    <property type="entry name" value="P-loop containing nucleoside triphosphate hydrolases"/>
    <property type="match status" value="1"/>
</dbReference>
<feature type="compositionally biased region" description="Polar residues" evidence="6">
    <location>
        <begin position="45"/>
        <end position="64"/>
    </location>
</feature>
<dbReference type="PANTHER" id="PTHR24031">
    <property type="entry name" value="RNA HELICASE"/>
    <property type="match status" value="1"/>
</dbReference>
<dbReference type="Proteomes" id="UP000008064">
    <property type="component" value="Unassembled WGS sequence"/>
</dbReference>
<name>F8NHN8_SERL9</name>
<feature type="compositionally biased region" description="Basic and acidic residues" evidence="6">
    <location>
        <begin position="756"/>
        <end position="788"/>
    </location>
</feature>